<keyword evidence="5" id="KW-0378">Hydrolase</keyword>
<dbReference type="InterPro" id="IPR002828">
    <property type="entry name" value="SurE-like_Pase/nucleotidase"/>
</dbReference>
<keyword evidence="4" id="KW-0479">Metal-binding</keyword>
<feature type="domain" description="Survival protein SurE-like phosphatase/nucleotidase" evidence="6">
    <location>
        <begin position="50"/>
        <end position="227"/>
    </location>
</feature>
<evidence type="ECO:0000256" key="2">
    <source>
        <dbReference type="ARBA" id="ARBA00011062"/>
    </source>
</evidence>
<evidence type="ECO:0000256" key="4">
    <source>
        <dbReference type="ARBA" id="ARBA00022723"/>
    </source>
</evidence>
<evidence type="ECO:0000256" key="5">
    <source>
        <dbReference type="ARBA" id="ARBA00022801"/>
    </source>
</evidence>
<dbReference type="Gene3D" id="3.40.1210.10">
    <property type="entry name" value="Survival protein SurE-like phosphatase/nucleotidase"/>
    <property type="match status" value="1"/>
</dbReference>
<evidence type="ECO:0000256" key="3">
    <source>
        <dbReference type="ARBA" id="ARBA00012643"/>
    </source>
</evidence>
<comment type="similarity">
    <text evidence="2">Belongs to the SurE nucleotidase family.</text>
</comment>
<sequence length="306" mass="31203">MSELRHVSATVLGKEIHVFKRLALVPLLLLAFLTAGTAPAQALHRQPLRILLTNDDGYSSTYLQQLREALEAAGHEVTVVAPAADASASGTMINARFGGTIEAAKQDHGWAVGGSPSDAVSFGTRVPFAGDLPDLVVSGPNPGENVAASATYSGTVGAAITALVAGVPAIAVSVARDGSSVPSAARSIEFTVRLVNRLSATANGGPVLPARTALNVNYPVTPNGTVSMAHLGSSLPYGAGYTPAPEACALCYRIVPIADPGPDPVQDADRTLLAAGNVTITPLDGSWEASAATATAIRSRLRSLTP</sequence>
<dbReference type="PANTHER" id="PTHR30457:SF0">
    <property type="entry name" value="PHOSPHATASE, PUTATIVE (AFU_ORTHOLOGUE AFUA_4G01070)-RELATED"/>
    <property type="match status" value="1"/>
</dbReference>
<evidence type="ECO:0000256" key="1">
    <source>
        <dbReference type="ARBA" id="ARBA00000815"/>
    </source>
</evidence>
<keyword evidence="8" id="KW-1185">Reference proteome</keyword>
<comment type="caution">
    <text evidence="7">The sequence shown here is derived from an EMBL/GenBank/DDBJ whole genome shotgun (WGS) entry which is preliminary data.</text>
</comment>
<dbReference type="SUPFAM" id="SSF64167">
    <property type="entry name" value="SurE-like"/>
    <property type="match status" value="1"/>
</dbReference>
<evidence type="ECO:0000259" key="6">
    <source>
        <dbReference type="Pfam" id="PF01975"/>
    </source>
</evidence>
<dbReference type="EC" id="3.1.3.5" evidence="3"/>
<comment type="catalytic activity">
    <reaction evidence="1">
        <text>a ribonucleoside 5'-phosphate + H2O = a ribonucleoside + phosphate</text>
        <dbReference type="Rhea" id="RHEA:12484"/>
        <dbReference type="ChEBI" id="CHEBI:15377"/>
        <dbReference type="ChEBI" id="CHEBI:18254"/>
        <dbReference type="ChEBI" id="CHEBI:43474"/>
        <dbReference type="ChEBI" id="CHEBI:58043"/>
        <dbReference type="EC" id="3.1.3.5"/>
    </reaction>
</comment>
<name>A0ABT1KDF9_9ACTN</name>
<gene>
    <name evidence="7" type="ORF">HD595_008170</name>
</gene>
<evidence type="ECO:0000313" key="7">
    <source>
        <dbReference type="EMBL" id="MCP2352048.1"/>
    </source>
</evidence>
<dbReference type="PANTHER" id="PTHR30457">
    <property type="entry name" value="5'-NUCLEOTIDASE SURE"/>
    <property type="match status" value="1"/>
</dbReference>
<dbReference type="Proteomes" id="UP001320766">
    <property type="component" value="Unassembled WGS sequence"/>
</dbReference>
<accession>A0ABT1KDF9</accession>
<dbReference type="InterPro" id="IPR030048">
    <property type="entry name" value="SurE"/>
</dbReference>
<reference evidence="7 8" key="1">
    <citation type="submission" date="2022-06" db="EMBL/GenBank/DDBJ databases">
        <title>Sequencing the genomes of 1000 actinobacteria strains.</title>
        <authorList>
            <person name="Klenk H.-P."/>
        </authorList>
    </citation>
    <scope>NUCLEOTIDE SEQUENCE [LARGE SCALE GENOMIC DNA]</scope>
    <source>
        <strain evidence="7 8">DSM 44170</strain>
    </source>
</reference>
<dbReference type="Pfam" id="PF01975">
    <property type="entry name" value="SurE"/>
    <property type="match status" value="1"/>
</dbReference>
<dbReference type="EMBL" id="JAMZEC010000001">
    <property type="protein sequence ID" value="MCP2352048.1"/>
    <property type="molecule type" value="Genomic_DNA"/>
</dbReference>
<dbReference type="RefSeq" id="WP_253778968.1">
    <property type="nucleotide sequence ID" value="NZ_BAAAVE010000011.1"/>
</dbReference>
<proteinExistence type="inferred from homology"/>
<protein>
    <recommendedName>
        <fullName evidence="3">5'-nucleotidase</fullName>
        <ecNumber evidence="3">3.1.3.5</ecNumber>
    </recommendedName>
</protein>
<organism evidence="7 8">
    <name type="scientific">Nonomuraea roseoviolacea subsp. carminata</name>
    <dbReference type="NCBI Taxonomy" id="160689"/>
    <lineage>
        <taxon>Bacteria</taxon>
        <taxon>Bacillati</taxon>
        <taxon>Actinomycetota</taxon>
        <taxon>Actinomycetes</taxon>
        <taxon>Streptosporangiales</taxon>
        <taxon>Streptosporangiaceae</taxon>
        <taxon>Nonomuraea</taxon>
    </lineage>
</organism>
<dbReference type="InterPro" id="IPR036523">
    <property type="entry name" value="SurE-like_sf"/>
</dbReference>
<evidence type="ECO:0000313" key="8">
    <source>
        <dbReference type="Proteomes" id="UP001320766"/>
    </source>
</evidence>